<dbReference type="RefSeq" id="WP_145881956.1">
    <property type="nucleotide sequence ID" value="NZ_CP046904.1"/>
</dbReference>
<feature type="region of interest" description="Disordered" evidence="1">
    <location>
        <begin position="210"/>
        <end position="234"/>
    </location>
</feature>
<evidence type="ECO:0000313" key="3">
    <source>
        <dbReference type="EMBL" id="TWI41048.1"/>
    </source>
</evidence>
<protein>
    <recommendedName>
        <fullName evidence="6">Replicative helicase inhibitor G39P N-terminal domain-containing protein</fullName>
    </recommendedName>
</protein>
<dbReference type="AlphaFoldDB" id="A0A562P9F0"/>
<evidence type="ECO:0000313" key="4">
    <source>
        <dbReference type="Proteomes" id="UP000315112"/>
    </source>
</evidence>
<dbReference type="Proteomes" id="UP000437862">
    <property type="component" value="Chromosome"/>
</dbReference>
<dbReference type="EMBL" id="VLKW01000018">
    <property type="protein sequence ID" value="TWI41048.1"/>
    <property type="molecule type" value="Genomic_DNA"/>
</dbReference>
<reference evidence="3 4" key="1">
    <citation type="journal article" date="2015" name="Stand. Genomic Sci.">
        <title>Genomic Encyclopedia of Bacterial and Archaeal Type Strains, Phase III: the genomes of soil and plant-associated and newly described type strains.</title>
        <authorList>
            <person name="Whitman W.B."/>
            <person name="Woyke T."/>
            <person name="Klenk H.P."/>
            <person name="Zhou Y."/>
            <person name="Lilburn T.G."/>
            <person name="Beck B.J."/>
            <person name="De Vos P."/>
            <person name="Vandamme P."/>
            <person name="Eisen J.A."/>
            <person name="Garrity G."/>
            <person name="Hugenholtz P."/>
            <person name="Kyrpides N.C."/>
        </authorList>
    </citation>
    <scope>NUCLEOTIDE SEQUENCE [LARGE SCALE GENOMIC DNA]</scope>
    <source>
        <strain evidence="3 4">CGMCC 1.10685</strain>
    </source>
</reference>
<dbReference type="OrthoDB" id="8611426at2"/>
<sequence>MRTEDKPKFAKLLAEVLAGYGKPLPEAADINLWFRQLSPFAPAVIEKAFAAYCMERPDFAPNPNGIIARCKLLDGRPDENEAWAVAITSQDERETIVWTQEMAEAFNLARPLLASGDEIGARMAFKDAYKRLVDDARATNKPVCWSVSAGWDGDRRQIAVQKAVTAGLLPAPPQHLALPNESGLPPAKPEGLLKLKEALAQLEGPEEKLARIQAQRQAEEDARDRAKREETDRKMREYLAAHPEARYGRLLAQQKASN</sequence>
<gene>
    <name evidence="2" type="ORF">GO485_29145</name>
    <name evidence="3" type="ORF">IP92_05769</name>
</gene>
<proteinExistence type="predicted"/>
<accession>A0A562P9F0</accession>
<organism evidence="3 4">
    <name type="scientific">Pseudoduganella flava</name>
    <dbReference type="NCBI Taxonomy" id="871742"/>
    <lineage>
        <taxon>Bacteria</taxon>
        <taxon>Pseudomonadati</taxon>
        <taxon>Pseudomonadota</taxon>
        <taxon>Betaproteobacteria</taxon>
        <taxon>Burkholderiales</taxon>
        <taxon>Oxalobacteraceae</taxon>
        <taxon>Telluria group</taxon>
        <taxon>Pseudoduganella</taxon>
    </lineage>
</organism>
<evidence type="ECO:0000313" key="5">
    <source>
        <dbReference type="Proteomes" id="UP000437862"/>
    </source>
</evidence>
<evidence type="ECO:0008006" key="6">
    <source>
        <dbReference type="Google" id="ProtNLM"/>
    </source>
</evidence>
<evidence type="ECO:0000256" key="1">
    <source>
        <dbReference type="SAM" id="MobiDB-lite"/>
    </source>
</evidence>
<dbReference type="Proteomes" id="UP000315112">
    <property type="component" value="Unassembled WGS sequence"/>
</dbReference>
<name>A0A562P9F0_9BURK</name>
<reference evidence="3" key="2">
    <citation type="submission" date="2019-07" db="EMBL/GenBank/DDBJ databases">
        <authorList>
            <person name="Whitman W."/>
            <person name="Huntemann M."/>
            <person name="Clum A."/>
            <person name="Pillay M."/>
            <person name="Palaniappan K."/>
            <person name="Varghese N."/>
            <person name="Mikhailova N."/>
            <person name="Stamatis D."/>
            <person name="Reddy T."/>
            <person name="Daum C."/>
            <person name="Shapiro N."/>
            <person name="Ivanova N."/>
            <person name="Kyrpides N."/>
            <person name="Woyke T."/>
        </authorList>
    </citation>
    <scope>NUCLEOTIDE SEQUENCE</scope>
    <source>
        <strain evidence="3">CGMCC 1.10685</strain>
    </source>
</reference>
<keyword evidence="5" id="KW-1185">Reference proteome</keyword>
<evidence type="ECO:0000313" key="2">
    <source>
        <dbReference type="EMBL" id="QGZ42700.1"/>
    </source>
</evidence>
<dbReference type="EMBL" id="CP046904">
    <property type="protein sequence ID" value="QGZ42700.1"/>
    <property type="molecule type" value="Genomic_DNA"/>
</dbReference>
<reference evidence="2 5" key="3">
    <citation type="submission" date="2019-12" db="EMBL/GenBank/DDBJ databases">
        <title>Draft Genome Sequences of Six Type Strains of the Genus Massilia.</title>
        <authorList>
            <person name="Miess H."/>
            <person name="Frediansyah A."/>
            <person name="Goeker M."/>
            <person name="Gross H."/>
        </authorList>
    </citation>
    <scope>NUCLEOTIDE SEQUENCE [LARGE SCALE GENOMIC DNA]</scope>
    <source>
        <strain evidence="2 5">DSM 26639</strain>
    </source>
</reference>
<feature type="compositionally biased region" description="Basic and acidic residues" evidence="1">
    <location>
        <begin position="217"/>
        <end position="234"/>
    </location>
</feature>